<evidence type="ECO:0000313" key="2">
    <source>
        <dbReference type="Proteomes" id="UP001415857"/>
    </source>
</evidence>
<keyword evidence="2" id="KW-1185">Reference proteome</keyword>
<gene>
    <name evidence="1" type="ORF">L1049_028051</name>
</gene>
<comment type="caution">
    <text evidence="1">The sequence shown here is derived from an EMBL/GenBank/DDBJ whole genome shotgun (WGS) entry which is preliminary data.</text>
</comment>
<reference evidence="1 2" key="1">
    <citation type="journal article" date="2024" name="Plant J.">
        <title>Genome sequences and population genomics reveal climatic adaptation and genomic divergence between two closely related sweetgum species.</title>
        <authorList>
            <person name="Xu W.Q."/>
            <person name="Ren C.Q."/>
            <person name="Zhang X.Y."/>
            <person name="Comes H.P."/>
            <person name="Liu X.H."/>
            <person name="Li Y.G."/>
            <person name="Kettle C.J."/>
            <person name="Jalonen R."/>
            <person name="Gaisberger H."/>
            <person name="Ma Y.Z."/>
            <person name="Qiu Y.X."/>
        </authorList>
    </citation>
    <scope>NUCLEOTIDE SEQUENCE [LARGE SCALE GENOMIC DNA]</scope>
    <source>
        <strain evidence="1">Hangzhou</strain>
    </source>
</reference>
<accession>A0AAP0WWD0</accession>
<name>A0AAP0WWD0_LIQFO</name>
<proteinExistence type="predicted"/>
<dbReference type="EMBL" id="JBBPBK010000009">
    <property type="protein sequence ID" value="KAK9278485.1"/>
    <property type="molecule type" value="Genomic_DNA"/>
</dbReference>
<organism evidence="1 2">
    <name type="scientific">Liquidambar formosana</name>
    <name type="common">Formosan gum</name>
    <dbReference type="NCBI Taxonomy" id="63359"/>
    <lineage>
        <taxon>Eukaryota</taxon>
        <taxon>Viridiplantae</taxon>
        <taxon>Streptophyta</taxon>
        <taxon>Embryophyta</taxon>
        <taxon>Tracheophyta</taxon>
        <taxon>Spermatophyta</taxon>
        <taxon>Magnoliopsida</taxon>
        <taxon>eudicotyledons</taxon>
        <taxon>Gunneridae</taxon>
        <taxon>Pentapetalae</taxon>
        <taxon>Saxifragales</taxon>
        <taxon>Altingiaceae</taxon>
        <taxon>Liquidambar</taxon>
    </lineage>
</organism>
<sequence>MSNYLGLWDWSWNDLNLFNVQVEIHFISHLYFLWNSFLLFIQLNVKLGGWSCSIQPAIWCSLELCFKICKVASITFDKGRLGFRVVFVFPLNYLYHFKMGRGSGLISGLF</sequence>
<protein>
    <submittedName>
        <fullName evidence="1">Uncharacterized protein</fullName>
    </submittedName>
</protein>
<dbReference type="AlphaFoldDB" id="A0AAP0WWD0"/>
<evidence type="ECO:0000313" key="1">
    <source>
        <dbReference type="EMBL" id="KAK9278485.1"/>
    </source>
</evidence>
<dbReference type="Proteomes" id="UP001415857">
    <property type="component" value="Unassembled WGS sequence"/>
</dbReference>